<dbReference type="eggNOG" id="ENOG502QR4F">
    <property type="taxonomic scope" value="Eukaryota"/>
</dbReference>
<evidence type="ECO:0000313" key="2">
    <source>
        <dbReference type="Proteomes" id="UP000000598"/>
    </source>
</evidence>
<dbReference type="InterPro" id="IPR012469">
    <property type="entry name" value="DUF1688"/>
</dbReference>
<dbReference type="InParanoid" id="Q6CIM2"/>
<dbReference type="PaxDb" id="284590-Q6CIM2"/>
<protein>
    <submittedName>
        <fullName evidence="1">KLLA0F25520p</fullName>
    </submittedName>
</protein>
<dbReference type="KEGG" id="kla:KLLA0_F25520g"/>
<dbReference type="GeneID" id="2895171"/>
<keyword evidence="2" id="KW-1185">Reference proteome</keyword>
<dbReference type="OMA" id="VPMFTAD"/>
<name>Q6CIM2_KLULA</name>
<dbReference type="AlphaFoldDB" id="Q6CIM2"/>
<reference evidence="1 2" key="1">
    <citation type="journal article" date="2004" name="Nature">
        <title>Genome evolution in yeasts.</title>
        <authorList>
            <consortium name="Genolevures"/>
            <person name="Dujon B."/>
            <person name="Sherman D."/>
            <person name="Fischer G."/>
            <person name="Durrens P."/>
            <person name="Casaregola S."/>
            <person name="Lafontaine I."/>
            <person name="de Montigny J."/>
            <person name="Marck C."/>
            <person name="Neuveglise C."/>
            <person name="Talla E."/>
            <person name="Goffard N."/>
            <person name="Frangeul L."/>
            <person name="Aigle M."/>
            <person name="Anthouard V."/>
            <person name="Babour A."/>
            <person name="Barbe V."/>
            <person name="Barnay S."/>
            <person name="Blanchin S."/>
            <person name="Beckerich J.M."/>
            <person name="Beyne E."/>
            <person name="Bleykasten C."/>
            <person name="Boisrame A."/>
            <person name="Boyer J."/>
            <person name="Cattolico L."/>
            <person name="Confanioleri F."/>
            <person name="de Daruvar A."/>
            <person name="Despons L."/>
            <person name="Fabre E."/>
            <person name="Fairhead C."/>
            <person name="Ferry-Dumazet H."/>
            <person name="Groppi A."/>
            <person name="Hantraye F."/>
            <person name="Hennequin C."/>
            <person name="Jauniaux N."/>
            <person name="Joyet P."/>
            <person name="Kachouri R."/>
            <person name="Kerrest A."/>
            <person name="Koszul R."/>
            <person name="Lemaire M."/>
            <person name="Lesur I."/>
            <person name="Ma L."/>
            <person name="Muller H."/>
            <person name="Nicaud J.M."/>
            <person name="Nikolski M."/>
            <person name="Oztas S."/>
            <person name="Ozier-Kalogeropoulos O."/>
            <person name="Pellenz S."/>
            <person name="Potier S."/>
            <person name="Richard G.F."/>
            <person name="Straub M.L."/>
            <person name="Suleau A."/>
            <person name="Swennene D."/>
            <person name="Tekaia F."/>
            <person name="Wesolowski-Louvel M."/>
            <person name="Westhof E."/>
            <person name="Wirth B."/>
            <person name="Zeniou-Meyer M."/>
            <person name="Zivanovic I."/>
            <person name="Bolotin-Fukuhara M."/>
            <person name="Thierry A."/>
            <person name="Bouchier C."/>
            <person name="Caudron B."/>
            <person name="Scarpelli C."/>
            <person name="Gaillardin C."/>
            <person name="Weissenbach J."/>
            <person name="Wincker P."/>
            <person name="Souciet J.L."/>
        </authorList>
    </citation>
    <scope>NUCLEOTIDE SEQUENCE [LARGE SCALE GENOMIC DNA]</scope>
    <source>
        <strain evidence="2">ATCC 8585 / CBS 2359 / DSM 70799 / NBRC 1267 / NRRL Y-1140 / WM37</strain>
    </source>
</reference>
<sequence>MTHTECEDLEYLRSIQSVRETCKKVYGPPLQTENGDSTHFEVDLGKMSKVTDYLVNIIERDYKNLGDIPVHGRWQHLNCNGIDRMGSLINSWAAQNIDPLEVCRRLIDLITFSVIVDAGAGSEWSFVEKETKINRSEGLAVASFYMFKDGALSHDKSQTVQGSRLKDFSQQDFDKGFQISSKNSLQGYEGRIQLIRSLGKSLSERPELFGEDARPGNIIDHLYKLNGSENIDLQQLWEVLMTGYTSIWPTGRLTLNGEPLGDCWVYKTENDEIIVSFHKLTQWLCYSLLRPLEEFGYKFNISSKDLQTGLPEYRNGGLFYDLGVLSLKEEYLNIGLTNSKKYGYDPSIPTFTPDDGVIVEWRCLTIGLLDILLPLVNDKLGSNLQLSQLIEAGTWKAGREIAAELRSKTSGPPINLHSDGTVF</sequence>
<dbReference type="EMBL" id="CR382126">
    <property type="protein sequence ID" value="CAG98925.1"/>
    <property type="molecule type" value="Genomic_DNA"/>
</dbReference>
<organism evidence="1 2">
    <name type="scientific">Kluyveromyces lactis (strain ATCC 8585 / CBS 2359 / DSM 70799 / NBRC 1267 / NRRL Y-1140 / WM37)</name>
    <name type="common">Yeast</name>
    <name type="synonym">Candida sphaerica</name>
    <dbReference type="NCBI Taxonomy" id="284590"/>
    <lineage>
        <taxon>Eukaryota</taxon>
        <taxon>Fungi</taxon>
        <taxon>Dikarya</taxon>
        <taxon>Ascomycota</taxon>
        <taxon>Saccharomycotina</taxon>
        <taxon>Saccharomycetes</taxon>
        <taxon>Saccharomycetales</taxon>
        <taxon>Saccharomycetaceae</taxon>
        <taxon>Kluyveromyces</taxon>
    </lineage>
</organism>
<evidence type="ECO:0000313" key="1">
    <source>
        <dbReference type="EMBL" id="CAG98925.1"/>
    </source>
</evidence>
<dbReference type="Proteomes" id="UP000000598">
    <property type="component" value="Chromosome F"/>
</dbReference>
<dbReference type="RefSeq" id="XP_456217.1">
    <property type="nucleotide sequence ID" value="XM_456217.1"/>
</dbReference>
<dbReference type="HOGENOM" id="CLU_026445_1_0_1"/>
<accession>Q6CIM2</accession>
<dbReference type="PANTHER" id="PTHR31687">
    <property type="match status" value="1"/>
</dbReference>
<proteinExistence type="predicted"/>
<dbReference type="PANTHER" id="PTHR31687:SF3">
    <property type="entry name" value="PROTEIN URG3"/>
    <property type="match status" value="1"/>
</dbReference>
<gene>
    <name evidence="1" type="ORF">KLLA0_F25520g</name>
</gene>
<dbReference type="Pfam" id="PF07958">
    <property type="entry name" value="DUF1688"/>
    <property type="match status" value="1"/>
</dbReference>